<dbReference type="RefSeq" id="WP_377942658.1">
    <property type="nucleotide sequence ID" value="NZ_JBHUCX010000021.1"/>
</dbReference>
<dbReference type="InterPro" id="IPR023346">
    <property type="entry name" value="Lysozyme-like_dom_sf"/>
</dbReference>
<keyword evidence="3" id="KW-0808">Transferase</keyword>
<dbReference type="PANTHER" id="PTHR30163">
    <property type="entry name" value="MEMBRANE-BOUND LYTIC MUREIN TRANSGLYCOSYLASE B"/>
    <property type="match status" value="1"/>
</dbReference>
<sequence>MKRPVRLILGWGLATLGVWGLVIVLLLFLLIIMMLGVVISSRDNALPASPTATVEPIPVQLLPIYHRAGARYYVPWAVLAAINRVETNFGQDMAVSSAGAIGFMQFEPATWAQYGVDADGDGKADPYDPVDAIFSAANYLSAVGIARNPEQAVFQYNHSETYVQEVLQLAETYQTWNPLSSDWVWPVTDAKVSFSEKEDSADEPILVSIHSPRGTSVRAIHAGTVTAVTNTSVTLDLDDGLIVIEQGLRPSVTTGQTIHAGETLGMANGHRVQITIDERNTPLPVLWFVSPSPPKLIPTPPLVLTSPPATSPAK</sequence>
<dbReference type="GO" id="GO:0016757">
    <property type="term" value="F:glycosyltransferase activity"/>
    <property type="evidence" value="ECO:0007669"/>
    <property type="project" value="UniProtKB-KW"/>
</dbReference>
<protein>
    <submittedName>
        <fullName evidence="3">Lytic murein transglycosylase</fullName>
        <ecNumber evidence="3">2.4.-.-</ecNumber>
    </submittedName>
</protein>
<feature type="domain" description="Transglycosylase SLT" evidence="2">
    <location>
        <begin position="92"/>
        <end position="147"/>
    </location>
</feature>
<evidence type="ECO:0000259" key="2">
    <source>
        <dbReference type="Pfam" id="PF13406"/>
    </source>
</evidence>
<gene>
    <name evidence="3" type="ORF">ACFSB2_08770</name>
</gene>
<comment type="caution">
    <text evidence="3">The sequence shown here is derived from an EMBL/GenBank/DDBJ whole genome shotgun (WGS) entry which is preliminary data.</text>
</comment>
<keyword evidence="1" id="KW-0472">Membrane</keyword>
<dbReference type="SUPFAM" id="SSF53955">
    <property type="entry name" value="Lysozyme-like"/>
    <property type="match status" value="1"/>
</dbReference>
<name>A0ABW4JFL8_9BACL</name>
<keyword evidence="4" id="KW-1185">Reference proteome</keyword>
<reference evidence="4" key="1">
    <citation type="journal article" date="2019" name="Int. J. Syst. Evol. Microbiol.">
        <title>The Global Catalogue of Microorganisms (GCM) 10K type strain sequencing project: providing services to taxonomists for standard genome sequencing and annotation.</title>
        <authorList>
            <consortium name="The Broad Institute Genomics Platform"/>
            <consortium name="The Broad Institute Genome Sequencing Center for Infectious Disease"/>
            <person name="Wu L."/>
            <person name="Ma J."/>
        </authorList>
    </citation>
    <scope>NUCLEOTIDE SEQUENCE [LARGE SCALE GENOMIC DNA]</scope>
    <source>
        <strain evidence="4">CGMCC 1.12286</strain>
    </source>
</reference>
<proteinExistence type="predicted"/>
<dbReference type="CDD" id="cd12797">
    <property type="entry name" value="M23_peptidase"/>
    <property type="match status" value="1"/>
</dbReference>
<dbReference type="InterPro" id="IPR031304">
    <property type="entry name" value="SLT_2"/>
</dbReference>
<dbReference type="CDD" id="cd13399">
    <property type="entry name" value="Slt35-like"/>
    <property type="match status" value="1"/>
</dbReference>
<dbReference type="PANTHER" id="PTHR30163:SF8">
    <property type="entry name" value="LYTIC MUREIN TRANSGLYCOSYLASE"/>
    <property type="match status" value="1"/>
</dbReference>
<dbReference type="EC" id="2.4.-.-" evidence="3"/>
<feature type="transmembrane region" description="Helical" evidence="1">
    <location>
        <begin position="7"/>
        <end position="39"/>
    </location>
</feature>
<dbReference type="EMBL" id="JBHUCX010000021">
    <property type="protein sequence ID" value="MFD1674788.1"/>
    <property type="molecule type" value="Genomic_DNA"/>
</dbReference>
<dbReference type="Proteomes" id="UP001597079">
    <property type="component" value="Unassembled WGS sequence"/>
</dbReference>
<dbReference type="InterPro" id="IPR043426">
    <property type="entry name" value="MltB-like"/>
</dbReference>
<accession>A0ABW4JFL8</accession>
<organism evidence="3 4">
    <name type="scientific">Alicyclobacillus fodiniaquatilis</name>
    <dbReference type="NCBI Taxonomy" id="1661150"/>
    <lineage>
        <taxon>Bacteria</taxon>
        <taxon>Bacillati</taxon>
        <taxon>Bacillota</taxon>
        <taxon>Bacilli</taxon>
        <taxon>Bacillales</taxon>
        <taxon>Alicyclobacillaceae</taxon>
        <taxon>Alicyclobacillus</taxon>
    </lineage>
</organism>
<evidence type="ECO:0000256" key="1">
    <source>
        <dbReference type="SAM" id="Phobius"/>
    </source>
</evidence>
<dbReference type="Pfam" id="PF13406">
    <property type="entry name" value="SLT_2"/>
    <property type="match status" value="1"/>
</dbReference>
<dbReference type="Gene3D" id="1.10.530.10">
    <property type="match status" value="1"/>
</dbReference>
<keyword evidence="1" id="KW-1133">Transmembrane helix</keyword>
<keyword evidence="3" id="KW-0328">Glycosyltransferase</keyword>
<evidence type="ECO:0000313" key="4">
    <source>
        <dbReference type="Proteomes" id="UP001597079"/>
    </source>
</evidence>
<keyword evidence="1" id="KW-0812">Transmembrane</keyword>
<evidence type="ECO:0000313" key="3">
    <source>
        <dbReference type="EMBL" id="MFD1674788.1"/>
    </source>
</evidence>